<feature type="region of interest" description="Disordered" evidence="8">
    <location>
        <begin position="948"/>
        <end position="1013"/>
    </location>
</feature>
<feature type="compositionally biased region" description="Basic and acidic residues" evidence="8">
    <location>
        <begin position="992"/>
        <end position="1001"/>
    </location>
</feature>
<gene>
    <name evidence="11" type="primary">LOC105272170</name>
</gene>
<name>A0A9R1U9U0_9HYME</name>
<keyword evidence="5 7" id="KW-0505">Motor protein</keyword>
<sequence>MNGTTPKSDLPKGKKRLFLNNNSMMESPGQSSAAVSPGDGFKVFVKLKPPPKGLKLVPSQLKLYQIFKSSVIVNLEDAQQDPSKNVDVVGKRFQFQEAFGGGITQKEVFERAVKPQVMNLMNNQDGAVMAYGSTNSGKSHSLQGPPADPGLIFRALEMIFTQIEPSTVPNYRPTGYNTVETLDSEKKNSTAALKKRILSPLRRDQVNPFSRFLERIADYYPGGLRLGPQHEVWMSCLEIREENYWDLLLPEDERTSEPLEFHINPKGQTFVKGLTHLHVMSVAEARDVLVVAKINSKRLNSMRSNPTISTIKSHCIFNVILLKYQEMNNPRGVQMSRISFCDLAAHQESPVIEPSLLALLKSLRALYLHLGFSNKSPEYFTPSKLTGLFRNPLTGSSSLSLIVHVNPDPGAYKDTHAVLHSTAITTEILTKVRIVNPLRVRTSLIRLGIDEDFSHDDNLTAEKVEELLTSFKLEQEFYRHLHLNTTIQTTKMIIEKYTLMMNKIDKCIRKKLEATPSGQPEDPEVVETRKTCVDNLKSIFQYLEENKSSKELRLADDEEELREISSRLPPGFGGSIPEGVNPEIFCLRMIQKRKDQDRRMTDLSKSLNEAGDQLGIVHRGHLEIERKLGEVERKYVGLKVLNDMDGIINRHVKDSQRREDRLQGLRKMEDKMELQKERLRIYGNQWGISFDDWVEMEQLGEDRRDFDDEKAAESSGDGRLQGLGALNEDLMGGRAELSDDVHEGILQELAAELETPAGTGDETDDIVDEGKEIENITSQGAVRDITEGEEANGSNQMHLEVMEELETRLESFKQVNQEDLITTSSMGIHEAKEEGSEVSDRQETGLDTLGAVQGVDGFNGAGVHPPGAIDGFTERGNYFSDMQLEIMGKLEIGLECSNHLDTLNHEINMSSEIGTAEIEISTEINEQSINQTPKTVIDHVVRSSESNAAGIPAAEESSSSGASTSARIPHQGPGDVQEQLKELKSLCGGDNSVRDVTRTTESDPESPKFVPQSELDVQDVEKPLKKFKGKKKDHLSLVGSSQPPVNNREFEELFSKDEDEGEDGSIAQTRRSKRIQMASLKKSRLNYADEGNIPLRRSDRKKTPTRRFVSPEVSFGQREKRNAESPPILCHKCKIYILDGRCYRSALGATKFELCNECFGKYGHEYTINFVEI</sequence>
<accession>A0A9R1U9U0</accession>
<evidence type="ECO:0000256" key="8">
    <source>
        <dbReference type="SAM" id="MobiDB-lite"/>
    </source>
</evidence>
<keyword evidence="3 7" id="KW-0547">Nucleotide-binding</keyword>
<dbReference type="RefSeq" id="XP_011312421.1">
    <property type="nucleotide sequence ID" value="XM_011314119.1"/>
</dbReference>
<feature type="binding site" evidence="7">
    <location>
        <begin position="132"/>
        <end position="139"/>
    </location>
    <ligand>
        <name>ATP</name>
        <dbReference type="ChEBI" id="CHEBI:30616"/>
    </ligand>
</feature>
<evidence type="ECO:0000256" key="5">
    <source>
        <dbReference type="ARBA" id="ARBA00023175"/>
    </source>
</evidence>
<keyword evidence="2" id="KW-0493">Microtubule</keyword>
<dbReference type="GO" id="GO:0016887">
    <property type="term" value="F:ATP hydrolysis activity"/>
    <property type="evidence" value="ECO:0007669"/>
    <property type="project" value="TreeGrafter"/>
</dbReference>
<evidence type="ECO:0000313" key="11">
    <source>
        <dbReference type="RefSeq" id="XP_011312421.1"/>
    </source>
</evidence>
<dbReference type="SUPFAM" id="SSF52540">
    <property type="entry name" value="P-loop containing nucleoside triphosphate hydrolases"/>
    <property type="match status" value="1"/>
</dbReference>
<comment type="similarity">
    <text evidence="7">Belongs to the TRAFAC class myosin-kinesin ATPase superfamily. Kinesin family.</text>
</comment>
<dbReference type="SMART" id="SM00129">
    <property type="entry name" value="KISc"/>
    <property type="match status" value="1"/>
</dbReference>
<dbReference type="PROSITE" id="PS50067">
    <property type="entry name" value="KINESIN_MOTOR_2"/>
    <property type="match status" value="1"/>
</dbReference>
<dbReference type="Proteomes" id="UP000694866">
    <property type="component" value="Unplaced"/>
</dbReference>
<dbReference type="GO" id="GO:0005871">
    <property type="term" value="C:kinesin complex"/>
    <property type="evidence" value="ECO:0007669"/>
    <property type="project" value="TreeGrafter"/>
</dbReference>
<feature type="region of interest" description="Disordered" evidence="8">
    <location>
        <begin position="773"/>
        <end position="794"/>
    </location>
</feature>
<keyword evidence="10" id="KW-1185">Reference proteome</keyword>
<dbReference type="GO" id="GO:0007018">
    <property type="term" value="P:microtubule-based movement"/>
    <property type="evidence" value="ECO:0007669"/>
    <property type="project" value="InterPro"/>
</dbReference>
<dbReference type="InterPro" id="IPR001752">
    <property type="entry name" value="Kinesin_motor_dom"/>
</dbReference>
<feature type="region of interest" description="Disordered" evidence="8">
    <location>
        <begin position="1095"/>
        <end position="1114"/>
    </location>
</feature>
<evidence type="ECO:0000256" key="3">
    <source>
        <dbReference type="ARBA" id="ARBA00022741"/>
    </source>
</evidence>
<dbReference type="Pfam" id="PF00225">
    <property type="entry name" value="Kinesin"/>
    <property type="match status" value="1"/>
</dbReference>
<dbReference type="PRINTS" id="PR00380">
    <property type="entry name" value="KINESINHEAVY"/>
</dbReference>
<dbReference type="Gene3D" id="3.40.850.10">
    <property type="entry name" value="Kinesin motor domain"/>
    <property type="match status" value="1"/>
</dbReference>
<dbReference type="GO" id="GO:0005874">
    <property type="term" value="C:microtubule"/>
    <property type="evidence" value="ECO:0007669"/>
    <property type="project" value="UniProtKB-KW"/>
</dbReference>
<dbReference type="GO" id="GO:0008017">
    <property type="term" value="F:microtubule binding"/>
    <property type="evidence" value="ECO:0007669"/>
    <property type="project" value="InterPro"/>
</dbReference>
<dbReference type="InterPro" id="IPR027417">
    <property type="entry name" value="P-loop_NTPase"/>
</dbReference>
<keyword evidence="4 7" id="KW-0067">ATP-binding</keyword>
<feature type="region of interest" description="Disordered" evidence="8">
    <location>
        <begin position="1027"/>
        <end position="1073"/>
    </location>
</feature>
<organism evidence="10 11">
    <name type="scientific">Fopius arisanus</name>
    <dbReference type="NCBI Taxonomy" id="64838"/>
    <lineage>
        <taxon>Eukaryota</taxon>
        <taxon>Metazoa</taxon>
        <taxon>Ecdysozoa</taxon>
        <taxon>Arthropoda</taxon>
        <taxon>Hexapoda</taxon>
        <taxon>Insecta</taxon>
        <taxon>Pterygota</taxon>
        <taxon>Neoptera</taxon>
        <taxon>Endopterygota</taxon>
        <taxon>Hymenoptera</taxon>
        <taxon>Apocrita</taxon>
        <taxon>Ichneumonoidea</taxon>
        <taxon>Braconidae</taxon>
        <taxon>Opiinae</taxon>
        <taxon>Fopius</taxon>
    </lineage>
</organism>
<dbReference type="GeneID" id="105272170"/>
<dbReference type="OrthoDB" id="123929at2759"/>
<evidence type="ECO:0000256" key="2">
    <source>
        <dbReference type="ARBA" id="ARBA00022701"/>
    </source>
</evidence>
<keyword evidence="6" id="KW-0963">Cytoplasm</keyword>
<evidence type="ECO:0000313" key="10">
    <source>
        <dbReference type="Proteomes" id="UP000694866"/>
    </source>
</evidence>
<evidence type="ECO:0000256" key="6">
    <source>
        <dbReference type="ARBA" id="ARBA00023212"/>
    </source>
</evidence>
<proteinExistence type="inferred from homology"/>
<evidence type="ECO:0000256" key="7">
    <source>
        <dbReference type="PROSITE-ProRule" id="PRU00283"/>
    </source>
</evidence>
<dbReference type="GO" id="GO:0005524">
    <property type="term" value="F:ATP binding"/>
    <property type="evidence" value="ECO:0007669"/>
    <property type="project" value="UniProtKB-UniRule"/>
</dbReference>
<comment type="subcellular location">
    <subcellularLocation>
        <location evidence="1">Cytoplasm</location>
        <location evidence="1">Cytoskeleton</location>
    </subcellularLocation>
</comment>
<dbReference type="GO" id="GO:0005634">
    <property type="term" value="C:nucleus"/>
    <property type="evidence" value="ECO:0007669"/>
    <property type="project" value="TreeGrafter"/>
</dbReference>
<dbReference type="PANTHER" id="PTHR24115">
    <property type="entry name" value="KINESIN-RELATED"/>
    <property type="match status" value="1"/>
</dbReference>
<dbReference type="GO" id="GO:0003777">
    <property type="term" value="F:microtubule motor activity"/>
    <property type="evidence" value="ECO:0007669"/>
    <property type="project" value="InterPro"/>
</dbReference>
<dbReference type="InterPro" id="IPR036961">
    <property type="entry name" value="Kinesin_motor_dom_sf"/>
</dbReference>
<reference evidence="11" key="1">
    <citation type="submission" date="2025-08" db="UniProtKB">
        <authorList>
            <consortium name="RefSeq"/>
        </authorList>
    </citation>
    <scope>IDENTIFICATION</scope>
    <source>
        <strain evidence="11">USDA-PBARC FA_bdor</strain>
        <tissue evidence="11">Whole organism</tissue>
    </source>
</reference>
<feature type="domain" description="Kinesin motor" evidence="9">
    <location>
        <begin position="40"/>
        <end position="428"/>
    </location>
</feature>
<protein>
    <recommendedName>
        <fullName evidence="9">Kinesin motor domain-containing protein</fullName>
    </recommendedName>
</protein>
<dbReference type="InterPro" id="IPR027640">
    <property type="entry name" value="Kinesin-like_fam"/>
</dbReference>
<keyword evidence="6" id="KW-0206">Cytoskeleton</keyword>
<dbReference type="AlphaFoldDB" id="A0A9R1U9U0"/>
<dbReference type="PANTHER" id="PTHR24115:SF1008">
    <property type="entry name" value="KINESIN-LIKE PROTEIN SUBITO"/>
    <property type="match status" value="1"/>
</dbReference>
<evidence type="ECO:0000256" key="4">
    <source>
        <dbReference type="ARBA" id="ARBA00022840"/>
    </source>
</evidence>
<evidence type="ECO:0000256" key="1">
    <source>
        <dbReference type="ARBA" id="ARBA00004245"/>
    </source>
</evidence>
<evidence type="ECO:0000259" key="9">
    <source>
        <dbReference type="PROSITE" id="PS50067"/>
    </source>
</evidence>
<dbReference type="KEGG" id="fas:105272170"/>
<feature type="compositionally biased region" description="Low complexity" evidence="8">
    <location>
        <begin position="948"/>
        <end position="969"/>
    </location>
</feature>